<proteinExistence type="predicted"/>
<reference evidence="2" key="1">
    <citation type="journal article" date="2013" name="Nat. Genet.">
        <title>The duck genome and transcriptome provide insight into an avian influenza virus reservoir species.</title>
        <authorList>
            <person name="Huang Y."/>
            <person name="Li Y."/>
            <person name="Burt D.W."/>
            <person name="Chen H."/>
            <person name="Zhang Y."/>
            <person name="Qian W."/>
            <person name="Kim H."/>
            <person name="Gan S."/>
            <person name="Zhao Y."/>
            <person name="Li J."/>
            <person name="Yi K."/>
            <person name="Feng H."/>
            <person name="Zhu P."/>
            <person name="Li B."/>
            <person name="Liu Q."/>
            <person name="Fairley S."/>
            <person name="Magor K.E."/>
            <person name="Du Z."/>
            <person name="Hu X."/>
            <person name="Goodman L."/>
            <person name="Tafer H."/>
            <person name="Vignal A."/>
            <person name="Lee T."/>
            <person name="Kim K.W."/>
            <person name="Sheng Z."/>
            <person name="An Y."/>
            <person name="Searle S."/>
            <person name="Herrero J."/>
            <person name="Groenen M.A."/>
            <person name="Crooijmans R.P."/>
            <person name="Faraut T."/>
            <person name="Cai Q."/>
            <person name="Webster R.G."/>
            <person name="Aldridge J.R."/>
            <person name="Warren W.C."/>
            <person name="Bartschat S."/>
            <person name="Kehr S."/>
            <person name="Marz M."/>
            <person name="Stadler P.F."/>
            <person name="Smith J."/>
            <person name="Kraus R.H."/>
            <person name="Zhao Y."/>
            <person name="Ren L."/>
            <person name="Fei J."/>
            <person name="Morisson M."/>
            <person name="Kaiser P."/>
            <person name="Griffin D.K."/>
            <person name="Rao M."/>
            <person name="Pitel F."/>
            <person name="Wang J."/>
            <person name="Li N."/>
        </authorList>
    </citation>
    <scope>NUCLEOTIDE SEQUENCE [LARGE SCALE GENOMIC DNA]</scope>
</reference>
<organism evidence="1 2">
    <name type="scientific">Anas platyrhynchos</name>
    <name type="common">Mallard</name>
    <name type="synonym">Anas boschas</name>
    <dbReference type="NCBI Taxonomy" id="8839"/>
    <lineage>
        <taxon>Eukaryota</taxon>
        <taxon>Metazoa</taxon>
        <taxon>Chordata</taxon>
        <taxon>Craniata</taxon>
        <taxon>Vertebrata</taxon>
        <taxon>Euteleostomi</taxon>
        <taxon>Archelosauria</taxon>
        <taxon>Archosauria</taxon>
        <taxon>Dinosauria</taxon>
        <taxon>Saurischia</taxon>
        <taxon>Theropoda</taxon>
        <taxon>Coelurosauria</taxon>
        <taxon>Aves</taxon>
        <taxon>Neognathae</taxon>
        <taxon>Galloanserae</taxon>
        <taxon>Anseriformes</taxon>
        <taxon>Anatidae</taxon>
        <taxon>Anatinae</taxon>
        <taxon>Anas</taxon>
    </lineage>
</organism>
<evidence type="ECO:0000313" key="2">
    <source>
        <dbReference type="Proteomes" id="UP000296049"/>
    </source>
</evidence>
<accession>R0LPZ7</accession>
<protein>
    <submittedName>
        <fullName evidence="1">Uncharacterized protein</fullName>
    </submittedName>
</protein>
<gene>
    <name evidence="1" type="ORF">Anapl_00036</name>
</gene>
<keyword evidence="2" id="KW-1185">Reference proteome</keyword>
<evidence type="ECO:0000313" key="1">
    <source>
        <dbReference type="EMBL" id="EOB03805.1"/>
    </source>
</evidence>
<sequence>MCVGLGLRGGQRDAALCHPEAEGNALEHPEEAAKIILSLAGTCSEGSGGEIENFDALERANKLQAGDQALLLVLAAEKGRMIFLDLARGQQPCNAGGLELAHLAVQYYVPGSRSEAFTVLVVTGEQSWYPGARLICRRKESKLVNYGFFRLALWKMGLSTIIKGALRLSQFLKHLRITVKRIAKFLPKLNAREIRSKEEWVLGGGRPAPCFPLVVVVDTELIFTHEETEVKIPEYIHRYPDSVHKKWKAASGQFNVVQATLICCTAHGVGTAAVDEFGCKSAVLLALSSCPCLEASLLCYGLWYHGTGQAPNHIMLAVPLKEVCLFVDYLCAQRT</sequence>
<dbReference type="Proteomes" id="UP000296049">
    <property type="component" value="Unassembled WGS sequence"/>
</dbReference>
<dbReference type="AlphaFoldDB" id="R0LPZ7"/>
<dbReference type="EMBL" id="KB742833">
    <property type="protein sequence ID" value="EOB03805.1"/>
    <property type="molecule type" value="Genomic_DNA"/>
</dbReference>
<name>R0LPZ7_ANAPL</name>